<name>A0A8S5LEL7_9CAUD</name>
<comment type="function">
    <text evidence="9">Integrase is necessary for integration of the phage into the host genome by site-specific recombination. In conjunction with excisionase, integrase is also necessary for excision of the prophage from the host genome.</text>
</comment>
<keyword evidence="3" id="KW-0808">Transferase</keyword>
<dbReference type="GO" id="GO:0075713">
    <property type="term" value="P:establishment of integrated proviral latency"/>
    <property type="evidence" value="ECO:0007669"/>
    <property type="project" value="UniProtKB-KW"/>
</dbReference>
<dbReference type="Gene3D" id="1.10.150.130">
    <property type="match status" value="1"/>
</dbReference>
<dbReference type="InterPro" id="IPR010998">
    <property type="entry name" value="Integrase_recombinase_N"/>
</dbReference>
<feature type="domain" description="Tyr recombinase" evidence="10">
    <location>
        <begin position="169"/>
        <end position="339"/>
    </location>
</feature>
<sequence>MRKPNGYGTVAKLSGKRRRPFAVRITAGYTDEGKQIYKYLGYYATRKEAEYQLSLYNANPYDINLKNLTFKDIYKRFYDVKKNTGTSEKRLKAYESFFKKLVPLHNIKMIDIKTPHLQTLFDTFTEFSPLYVREIKSFTGFIYKYAMEIDVLDKDYTKFLKLRKFKKQRKNSIFTAEEQQKLWDNIESVPGTDILLILIYTGFRVNELLSVKKEKIDLENWTVTSGSKTDAGKERVVPIHHRIQPLIIRYMQTDGEYLIPNHNFKSHMNYSSFRRYFSQILEKLEMEHTIHDTRYTFITSLREVTDNNAAITSIVGHTNIQMTDKYTLTNIQKMRQEIDKIN</sequence>
<evidence type="ECO:0000256" key="4">
    <source>
        <dbReference type="ARBA" id="ARBA00022908"/>
    </source>
</evidence>
<dbReference type="EMBL" id="BK014701">
    <property type="protein sequence ID" value="DAD68408.1"/>
    <property type="molecule type" value="Genomic_DNA"/>
</dbReference>
<protein>
    <recommendedName>
        <fullName evidence="2">Integrase</fullName>
    </recommendedName>
</protein>
<keyword evidence="7" id="KW-1179">Viral genome integration</keyword>
<evidence type="ECO:0000256" key="7">
    <source>
        <dbReference type="ARBA" id="ARBA00023195"/>
    </source>
</evidence>
<accession>A0A8S5LEL7</accession>
<evidence type="ECO:0000256" key="1">
    <source>
        <dbReference type="ARBA" id="ARBA00008857"/>
    </source>
</evidence>
<dbReference type="GO" id="GO:0006310">
    <property type="term" value="P:DNA recombination"/>
    <property type="evidence" value="ECO:0007669"/>
    <property type="project" value="UniProtKB-KW"/>
</dbReference>
<keyword evidence="5" id="KW-0238">DNA-binding</keyword>
<comment type="similarity">
    <text evidence="1">Belongs to the 'phage' integrase family.</text>
</comment>
<dbReference type="GO" id="GO:0003677">
    <property type="term" value="F:DNA binding"/>
    <property type="evidence" value="ECO:0007669"/>
    <property type="project" value="UniProtKB-KW"/>
</dbReference>
<evidence type="ECO:0000313" key="11">
    <source>
        <dbReference type="EMBL" id="DAD68408.1"/>
    </source>
</evidence>
<dbReference type="PANTHER" id="PTHR30629">
    <property type="entry name" value="PROPHAGE INTEGRASE"/>
    <property type="match status" value="1"/>
</dbReference>
<dbReference type="InterPro" id="IPR050808">
    <property type="entry name" value="Phage_Integrase"/>
</dbReference>
<evidence type="ECO:0000256" key="2">
    <source>
        <dbReference type="ARBA" id="ARBA00016082"/>
    </source>
</evidence>
<proteinExistence type="inferred from homology"/>
<dbReference type="SUPFAM" id="SSF56349">
    <property type="entry name" value="DNA breaking-rejoining enzymes"/>
    <property type="match status" value="1"/>
</dbReference>
<evidence type="ECO:0000256" key="9">
    <source>
        <dbReference type="ARBA" id="ARBA00049605"/>
    </source>
</evidence>
<dbReference type="PROSITE" id="PS51898">
    <property type="entry name" value="TYR_RECOMBINASE"/>
    <property type="match status" value="1"/>
</dbReference>
<dbReference type="GO" id="GO:0016740">
    <property type="term" value="F:transferase activity"/>
    <property type="evidence" value="ECO:0007669"/>
    <property type="project" value="UniProtKB-KW"/>
</dbReference>
<dbReference type="InterPro" id="IPR011010">
    <property type="entry name" value="DNA_brk_join_enz"/>
</dbReference>
<evidence type="ECO:0000256" key="6">
    <source>
        <dbReference type="ARBA" id="ARBA00023172"/>
    </source>
</evidence>
<evidence type="ECO:0000256" key="8">
    <source>
        <dbReference type="ARBA" id="ARBA00023296"/>
    </source>
</evidence>
<reference evidence="11" key="1">
    <citation type="journal article" date="2021" name="Proc. Natl. Acad. Sci. U.S.A.">
        <title>A Catalog of Tens of Thousands of Viruses from Human Metagenomes Reveals Hidden Associations with Chronic Diseases.</title>
        <authorList>
            <person name="Tisza M.J."/>
            <person name="Buck C.B."/>
        </authorList>
    </citation>
    <scope>NUCLEOTIDE SEQUENCE</scope>
    <source>
        <strain evidence="11">CtTic26</strain>
    </source>
</reference>
<dbReference type="GO" id="GO:0046718">
    <property type="term" value="P:symbiont entry into host cell"/>
    <property type="evidence" value="ECO:0007669"/>
    <property type="project" value="UniProtKB-KW"/>
</dbReference>
<dbReference type="CDD" id="cd00796">
    <property type="entry name" value="INT_Rci_Hp1_C"/>
    <property type="match status" value="1"/>
</dbReference>
<evidence type="ECO:0000256" key="3">
    <source>
        <dbReference type="ARBA" id="ARBA00022679"/>
    </source>
</evidence>
<dbReference type="PANTHER" id="PTHR30629:SF2">
    <property type="entry name" value="PROPHAGE INTEGRASE INTS-RELATED"/>
    <property type="match status" value="1"/>
</dbReference>
<dbReference type="InterPro" id="IPR002104">
    <property type="entry name" value="Integrase_catalytic"/>
</dbReference>
<keyword evidence="4" id="KW-0229">DNA integration</keyword>
<dbReference type="GO" id="GO:0044826">
    <property type="term" value="P:viral genome integration into host DNA"/>
    <property type="evidence" value="ECO:0007669"/>
    <property type="project" value="UniProtKB-KW"/>
</dbReference>
<dbReference type="InterPro" id="IPR013762">
    <property type="entry name" value="Integrase-like_cat_sf"/>
</dbReference>
<dbReference type="Gene3D" id="1.10.443.10">
    <property type="entry name" value="Intergrase catalytic core"/>
    <property type="match status" value="1"/>
</dbReference>
<dbReference type="Pfam" id="PF00589">
    <property type="entry name" value="Phage_integrase"/>
    <property type="match status" value="1"/>
</dbReference>
<keyword evidence="8" id="KW-1160">Virus entry into host cell</keyword>
<dbReference type="GO" id="GO:0015074">
    <property type="term" value="P:DNA integration"/>
    <property type="evidence" value="ECO:0007669"/>
    <property type="project" value="UniProtKB-KW"/>
</dbReference>
<evidence type="ECO:0000259" key="10">
    <source>
        <dbReference type="PROSITE" id="PS51898"/>
    </source>
</evidence>
<keyword evidence="6" id="KW-0233">DNA recombination</keyword>
<evidence type="ECO:0000256" key="5">
    <source>
        <dbReference type="ARBA" id="ARBA00023125"/>
    </source>
</evidence>
<organism evidence="11">
    <name type="scientific">Siphoviridae sp. ctTic26</name>
    <dbReference type="NCBI Taxonomy" id="2823583"/>
    <lineage>
        <taxon>Viruses</taxon>
        <taxon>Duplodnaviria</taxon>
        <taxon>Heunggongvirae</taxon>
        <taxon>Uroviricota</taxon>
        <taxon>Caudoviricetes</taxon>
    </lineage>
</organism>